<feature type="domain" description="Fibronectin type-III" evidence="3">
    <location>
        <begin position="421"/>
        <end position="513"/>
    </location>
</feature>
<gene>
    <name evidence="4" type="ORF">HNY73_014185</name>
</gene>
<dbReference type="PROSITE" id="PS50853">
    <property type="entry name" value="FN3"/>
    <property type="match status" value="6"/>
</dbReference>
<dbReference type="AlphaFoldDB" id="A0A8T0EPB6"/>
<dbReference type="GO" id="GO:0031430">
    <property type="term" value="C:M band"/>
    <property type="evidence" value="ECO:0007669"/>
    <property type="project" value="TreeGrafter"/>
</dbReference>
<dbReference type="InterPro" id="IPR050964">
    <property type="entry name" value="Striated_Muscle_Regulatory"/>
</dbReference>
<reference evidence="4" key="2">
    <citation type="submission" date="2020-06" db="EMBL/GenBank/DDBJ databases">
        <authorList>
            <person name="Sheffer M."/>
        </authorList>
    </citation>
    <scope>NUCLEOTIDE SEQUENCE</scope>
</reference>
<dbReference type="InterPro" id="IPR013783">
    <property type="entry name" value="Ig-like_fold"/>
</dbReference>
<protein>
    <submittedName>
        <fullName evidence="4">Twitchin like protein</fullName>
    </submittedName>
</protein>
<feature type="domain" description="Fibronectin type-III" evidence="3">
    <location>
        <begin position="318"/>
        <end position="414"/>
    </location>
</feature>
<dbReference type="InterPro" id="IPR036116">
    <property type="entry name" value="FN3_sf"/>
</dbReference>
<evidence type="ECO:0000256" key="2">
    <source>
        <dbReference type="SAM" id="MobiDB-lite"/>
    </source>
</evidence>
<dbReference type="InterPro" id="IPR003961">
    <property type="entry name" value="FN3_dom"/>
</dbReference>
<dbReference type="SMART" id="SM00060">
    <property type="entry name" value="FN3"/>
    <property type="match status" value="6"/>
</dbReference>
<feature type="domain" description="Fibronectin type-III" evidence="3">
    <location>
        <begin position="722"/>
        <end position="813"/>
    </location>
</feature>
<reference evidence="4" key="1">
    <citation type="journal article" date="2020" name="bioRxiv">
        <title>Chromosome-level reference genome of the European wasp spider Argiope bruennichi: a resource for studies on range expansion and evolutionary adaptation.</title>
        <authorList>
            <person name="Sheffer M.M."/>
            <person name="Hoppe A."/>
            <person name="Krehenwinkel H."/>
            <person name="Uhl G."/>
            <person name="Kuss A.W."/>
            <person name="Jensen L."/>
            <person name="Jensen C."/>
            <person name="Gillespie R.G."/>
            <person name="Hoff K.J."/>
            <person name="Prost S."/>
        </authorList>
    </citation>
    <scope>NUCLEOTIDE SEQUENCE</scope>
</reference>
<feature type="domain" description="Fibronectin type-III" evidence="3">
    <location>
        <begin position="629"/>
        <end position="721"/>
    </location>
</feature>
<dbReference type="Proteomes" id="UP000807504">
    <property type="component" value="Unassembled WGS sequence"/>
</dbReference>
<proteinExistence type="predicted"/>
<dbReference type="CDD" id="cd00063">
    <property type="entry name" value="FN3"/>
    <property type="match status" value="6"/>
</dbReference>
<sequence>MNISFIKGGITKTTSLGYTKTTKDQTTSTKMACPYPPRNLTLAALRGHCVFLHWEPPKNIHEVPVDMYFIETQNSEENQWKMILHADKRITAVKLCGLDPGDHRFRIRAYYHEHCGYSDPTNEILIDEWFNKDSEKPRIDENDFPSAEVRKNPGKVEFLQAIFIIKDCIYLKWKPPGAPAVVNGYVIEVRKKKNQKFEELLNMSFPIVNVKLCGMGLTKMEFRVRPYNEHGSGPPSKSTRWVLPTKRPRFNEAEFKFYDLRSEELLPRTMIRIDKKEKQASKKPTKQEKEPELHSEYDHPDYYSEEFEASNYIEAPGKPGDPKIEKVDGDCLLLKWHPPENANKTKVRGYVIETFDIEKQSWKEFSKTLVNSDKLCGVIGKESQLRIRAFNHLGTSMPSDTVFVGEYMSLTAAGKDETPGMPRHPNIRDVKGDCLQLNWRPPQHANKTPIKGYMIETFDTKIRSWKEYTRTSKNFAQLCGGIGKESELRIRAFNDKGLSMPSDEVFVGESPELYPEYDSYYYDGGFEDLHYNDTSLTAAGHDDKEQKSPKRTTIKFKKQTPKLYPEYDSYYYDEDTSLTAAGHVDKEKKSPKRTTIKFKKQTPELYPEYDYYYYNKGLEDSHYNGTPGRPLHPKIEDVKGECLQLKWLPPQQANKTQIKGYIIETFDTKNQSWKEYTRTSKNFAELCGVIGKESQLRIRAFNDKGISMPSDEIFVGELVPTKPGDPRIEKVQGDCVLLEWQRPRNEKNVKVEGYIVETWMNQSWNEYIRTPENVAIICDATGKESQLRVRAYNSKGKSLPSGTLSVGGYTHSEEIEIGIEKEMYIDKSADGNGTKDSEDFLMDDDVIDLQDVEVEHEVYVDKSVVNYTSDNGTPVPDALQRGGPDIEVEHEVYYDENLDDEVAEFHSDVEGNKIEGDIEVEHEVYFDDDGSSKTREEYQRGGHQRGGYQRNDTHYPPLNTVCIGSRPDDFSDDYDSEIPFNECIEKVGPEVMAKCLYALGNVPAYKRYGRLRDLFIQEGNLHKRNSTEICLKEVFDRCTYDGRFRIKLKSPKIIDVKLDINFNENFEMDDCDSNTIQQTMMEIQTCHQRDLQLSLNFNRLSHSRDIICSILADAAFCIEDHTSYTCVFADQHIFKEMMSCLLEKVKEYALMRLEQYERSGIRSLNSTRLCIKCLDYFRLYQCQKEFYDYILCIKNGSLHEYLSKKVHGCFREALSVCSNPSVNLLIQILVNAVVGYHPAYPNRK</sequence>
<evidence type="ECO:0000313" key="4">
    <source>
        <dbReference type="EMBL" id="KAF8777308.1"/>
    </source>
</evidence>
<feature type="domain" description="Fibronectin type-III" evidence="3">
    <location>
        <begin position="36"/>
        <end position="133"/>
    </location>
</feature>
<dbReference type="SUPFAM" id="SSF49265">
    <property type="entry name" value="Fibronectin type III"/>
    <property type="match status" value="4"/>
</dbReference>
<comment type="caution">
    <text evidence="4">The sequence shown here is derived from an EMBL/GenBank/DDBJ whole genome shotgun (WGS) entry which is preliminary data.</text>
</comment>
<dbReference type="PANTHER" id="PTHR13817">
    <property type="entry name" value="TITIN"/>
    <property type="match status" value="1"/>
</dbReference>
<feature type="region of interest" description="Disordered" evidence="2">
    <location>
        <begin position="275"/>
        <end position="297"/>
    </location>
</feature>
<name>A0A8T0EPB6_ARGBR</name>
<dbReference type="GO" id="GO:0045214">
    <property type="term" value="P:sarcomere organization"/>
    <property type="evidence" value="ECO:0007669"/>
    <property type="project" value="TreeGrafter"/>
</dbReference>
<keyword evidence="1" id="KW-0677">Repeat</keyword>
<dbReference type="Gene3D" id="2.60.40.10">
    <property type="entry name" value="Immunoglobulins"/>
    <property type="match status" value="6"/>
</dbReference>
<evidence type="ECO:0000259" key="3">
    <source>
        <dbReference type="PROSITE" id="PS50853"/>
    </source>
</evidence>
<keyword evidence="5" id="KW-1185">Reference proteome</keyword>
<feature type="domain" description="Fibronectin type-III" evidence="3">
    <location>
        <begin position="152"/>
        <end position="248"/>
    </location>
</feature>
<evidence type="ECO:0000256" key="1">
    <source>
        <dbReference type="ARBA" id="ARBA00022737"/>
    </source>
</evidence>
<dbReference type="PANTHER" id="PTHR13817:SF151">
    <property type="entry name" value="TITIN"/>
    <property type="match status" value="1"/>
</dbReference>
<accession>A0A8T0EPB6</accession>
<evidence type="ECO:0000313" key="5">
    <source>
        <dbReference type="Proteomes" id="UP000807504"/>
    </source>
</evidence>
<feature type="compositionally biased region" description="Basic and acidic residues" evidence="2">
    <location>
        <begin position="929"/>
        <end position="940"/>
    </location>
</feature>
<dbReference type="EMBL" id="JABXBU010002072">
    <property type="protein sequence ID" value="KAF8777308.1"/>
    <property type="molecule type" value="Genomic_DNA"/>
</dbReference>
<organism evidence="4 5">
    <name type="scientific">Argiope bruennichi</name>
    <name type="common">Wasp spider</name>
    <name type="synonym">Aranea bruennichi</name>
    <dbReference type="NCBI Taxonomy" id="94029"/>
    <lineage>
        <taxon>Eukaryota</taxon>
        <taxon>Metazoa</taxon>
        <taxon>Ecdysozoa</taxon>
        <taxon>Arthropoda</taxon>
        <taxon>Chelicerata</taxon>
        <taxon>Arachnida</taxon>
        <taxon>Araneae</taxon>
        <taxon>Araneomorphae</taxon>
        <taxon>Entelegynae</taxon>
        <taxon>Araneoidea</taxon>
        <taxon>Araneidae</taxon>
        <taxon>Argiope</taxon>
    </lineage>
</organism>
<feature type="region of interest" description="Disordered" evidence="2">
    <location>
        <begin position="929"/>
        <end position="951"/>
    </location>
</feature>